<keyword evidence="2" id="KW-1185">Reference proteome</keyword>
<protein>
    <submittedName>
        <fullName evidence="1">Inositol 1</fullName>
    </submittedName>
</protein>
<sequence length="120" mass="12726">MGPHGHHFPAINTRAACGGEEEEEEEEEVAVSQAAQLSQCAACLPQCSPCVSNMSDKMSSFLHIGDICSLYAEGSTNGFISTLGLVDDRCVVQPDAGDLNIPPKKFRGKRVGSPPRPPEA</sequence>
<gene>
    <name evidence="1" type="primary">ITPR1.4</name>
    <name evidence="1" type="ORF">GBF38_013612</name>
</gene>
<name>A0ACB7F0N6_NIBAL</name>
<organism evidence="1 2">
    <name type="scientific">Nibea albiflora</name>
    <name type="common">Yellow drum</name>
    <name type="synonym">Corvina albiflora</name>
    <dbReference type="NCBI Taxonomy" id="240163"/>
    <lineage>
        <taxon>Eukaryota</taxon>
        <taxon>Metazoa</taxon>
        <taxon>Chordata</taxon>
        <taxon>Craniata</taxon>
        <taxon>Vertebrata</taxon>
        <taxon>Euteleostomi</taxon>
        <taxon>Actinopterygii</taxon>
        <taxon>Neopterygii</taxon>
        <taxon>Teleostei</taxon>
        <taxon>Neoteleostei</taxon>
        <taxon>Acanthomorphata</taxon>
        <taxon>Eupercaria</taxon>
        <taxon>Sciaenidae</taxon>
        <taxon>Nibea</taxon>
    </lineage>
</organism>
<proteinExistence type="predicted"/>
<comment type="caution">
    <text evidence="1">The sequence shown here is derived from an EMBL/GenBank/DDBJ whole genome shotgun (WGS) entry which is preliminary data.</text>
</comment>
<dbReference type="Proteomes" id="UP000805704">
    <property type="component" value="Chromosome 2"/>
</dbReference>
<evidence type="ECO:0000313" key="2">
    <source>
        <dbReference type="Proteomes" id="UP000805704"/>
    </source>
</evidence>
<reference evidence="1" key="1">
    <citation type="submission" date="2020-04" db="EMBL/GenBank/DDBJ databases">
        <title>A chromosome-scale assembly and high-density genetic map of the yellow drum (Nibea albiflora) genome.</title>
        <authorList>
            <person name="Xu D."/>
            <person name="Zhang W."/>
            <person name="Chen R."/>
            <person name="Tan P."/>
            <person name="Wang L."/>
            <person name="Song H."/>
            <person name="Tian L."/>
            <person name="Zhu Q."/>
            <person name="Wang B."/>
        </authorList>
    </citation>
    <scope>NUCLEOTIDE SEQUENCE</scope>
    <source>
        <strain evidence="1">ZJHYS-2018</strain>
    </source>
</reference>
<evidence type="ECO:0000313" key="1">
    <source>
        <dbReference type="EMBL" id="KAG8007886.1"/>
    </source>
</evidence>
<accession>A0ACB7F0N6</accession>
<dbReference type="EMBL" id="CM024790">
    <property type="protein sequence ID" value="KAG8007886.1"/>
    <property type="molecule type" value="Genomic_DNA"/>
</dbReference>